<name>A0A0E9M1K0_9BACT</name>
<evidence type="ECO:0000256" key="2">
    <source>
        <dbReference type="ARBA" id="ARBA00007613"/>
    </source>
</evidence>
<keyword evidence="5" id="KW-0812">Transmembrane</keyword>
<dbReference type="GO" id="GO:0015562">
    <property type="term" value="F:efflux transmembrane transporter activity"/>
    <property type="evidence" value="ECO:0007669"/>
    <property type="project" value="InterPro"/>
</dbReference>
<keyword evidence="8" id="KW-0175">Coiled coil</keyword>
<protein>
    <recommendedName>
        <fullName evidence="11">Outer membrane efflux protein</fullName>
    </recommendedName>
</protein>
<feature type="coiled-coil region" evidence="8">
    <location>
        <begin position="393"/>
        <end position="420"/>
    </location>
</feature>
<dbReference type="InterPro" id="IPR003423">
    <property type="entry name" value="OMP_efflux"/>
</dbReference>
<comment type="subcellular location">
    <subcellularLocation>
        <location evidence="1">Cell outer membrane</location>
    </subcellularLocation>
</comment>
<evidence type="ECO:0000256" key="4">
    <source>
        <dbReference type="ARBA" id="ARBA00022452"/>
    </source>
</evidence>
<sequence>MRLLILLILSRGFISLTDAQEILSLKNALEIARMESPEIQKARLNLTQNRELLIARRASLKSSFRLSLTPFQYHNNRQYNETLSEWYNYESMSSYGSFTVQQPIVLTDGTISLTNRLTYQDSESTSSFSGPPTSVFNNQLSLRLNQPIFTYNRTKLELKELEYNLENAEINYALQDLSLERSVSSAFYQVYEAQMALNTSREDFENRSESLNIVQNKVDAGLVAREELFQAEVDWMTSRSNYQDREVELANLKDRFKQLLGLDLEQDLQVKAEVNVNPVQVDLNDALDRASGNRLELRQRQIDIETGRFDMIRTNATNEFYGNIGVDVGLFGQDEELVNVFDQPTGNQTIGFSLEIPLWDWGEKKARKRAVEAAQHIREINLEDERIRIALSVRQLHRNLNNLLTQIEIAGKNLENAELTYAINLEKYKNGDLTSMDLNLYQNQLTGKKTDLIRARISYKLELLNLKIQTLYDYEASVSVVPEMQYY</sequence>
<dbReference type="PANTHER" id="PTHR30026">
    <property type="entry name" value="OUTER MEMBRANE PROTEIN TOLC"/>
    <property type="match status" value="1"/>
</dbReference>
<evidence type="ECO:0000256" key="7">
    <source>
        <dbReference type="ARBA" id="ARBA00023237"/>
    </source>
</evidence>
<dbReference type="GO" id="GO:0009279">
    <property type="term" value="C:cell outer membrane"/>
    <property type="evidence" value="ECO:0007669"/>
    <property type="project" value="UniProtKB-SubCell"/>
</dbReference>
<dbReference type="EMBL" id="BAZW01000036">
    <property type="protein sequence ID" value="GAO31030.1"/>
    <property type="molecule type" value="Genomic_DNA"/>
</dbReference>
<evidence type="ECO:0000256" key="8">
    <source>
        <dbReference type="SAM" id="Coils"/>
    </source>
</evidence>
<keyword evidence="4" id="KW-1134">Transmembrane beta strand</keyword>
<dbReference type="GO" id="GO:0015288">
    <property type="term" value="F:porin activity"/>
    <property type="evidence" value="ECO:0007669"/>
    <property type="project" value="TreeGrafter"/>
</dbReference>
<keyword evidence="7" id="KW-0998">Cell outer membrane</keyword>
<evidence type="ECO:0000313" key="10">
    <source>
        <dbReference type="Proteomes" id="UP000032900"/>
    </source>
</evidence>
<dbReference type="Proteomes" id="UP000032900">
    <property type="component" value="Unassembled WGS sequence"/>
</dbReference>
<dbReference type="Pfam" id="PF02321">
    <property type="entry name" value="OEP"/>
    <property type="match status" value="2"/>
</dbReference>
<comment type="caution">
    <text evidence="9">The sequence shown here is derived from an EMBL/GenBank/DDBJ whole genome shotgun (WGS) entry which is preliminary data.</text>
</comment>
<evidence type="ECO:0000256" key="6">
    <source>
        <dbReference type="ARBA" id="ARBA00023136"/>
    </source>
</evidence>
<comment type="similarity">
    <text evidence="2">Belongs to the outer membrane factor (OMF) (TC 1.B.17) family.</text>
</comment>
<organism evidence="9 10">
    <name type="scientific">Geofilum rubicundum JCM 15548</name>
    <dbReference type="NCBI Taxonomy" id="1236989"/>
    <lineage>
        <taxon>Bacteria</taxon>
        <taxon>Pseudomonadati</taxon>
        <taxon>Bacteroidota</taxon>
        <taxon>Bacteroidia</taxon>
        <taxon>Marinilabiliales</taxon>
        <taxon>Marinilabiliaceae</taxon>
        <taxon>Geofilum</taxon>
    </lineage>
</organism>
<accession>A0A0E9M1K0</accession>
<keyword evidence="3" id="KW-0813">Transport</keyword>
<gene>
    <name evidence="9" type="ORF">JCM15548_13362</name>
</gene>
<evidence type="ECO:0008006" key="11">
    <source>
        <dbReference type="Google" id="ProtNLM"/>
    </source>
</evidence>
<dbReference type="STRING" id="1236989.JCM15548_13362"/>
<proteinExistence type="inferred from homology"/>
<evidence type="ECO:0000313" key="9">
    <source>
        <dbReference type="EMBL" id="GAO31030.1"/>
    </source>
</evidence>
<reference evidence="9 10" key="1">
    <citation type="journal article" date="2015" name="Microbes Environ.">
        <title>Distribution and evolution of nitrogen fixation genes in the phylum bacteroidetes.</title>
        <authorList>
            <person name="Inoue J."/>
            <person name="Oshima K."/>
            <person name="Suda W."/>
            <person name="Sakamoto M."/>
            <person name="Iino T."/>
            <person name="Noda S."/>
            <person name="Hongoh Y."/>
            <person name="Hattori M."/>
            <person name="Ohkuma M."/>
        </authorList>
    </citation>
    <scope>NUCLEOTIDE SEQUENCE [LARGE SCALE GENOMIC DNA]</scope>
    <source>
        <strain evidence="9">JCM 15548</strain>
    </source>
</reference>
<keyword evidence="6" id="KW-0472">Membrane</keyword>
<evidence type="ECO:0000256" key="1">
    <source>
        <dbReference type="ARBA" id="ARBA00004442"/>
    </source>
</evidence>
<dbReference type="SUPFAM" id="SSF56954">
    <property type="entry name" value="Outer membrane efflux proteins (OEP)"/>
    <property type="match status" value="1"/>
</dbReference>
<dbReference type="AlphaFoldDB" id="A0A0E9M1K0"/>
<dbReference type="Gene3D" id="1.20.1600.10">
    <property type="entry name" value="Outer membrane efflux proteins (OEP)"/>
    <property type="match status" value="1"/>
</dbReference>
<dbReference type="InterPro" id="IPR051906">
    <property type="entry name" value="TolC-like"/>
</dbReference>
<keyword evidence="10" id="KW-1185">Reference proteome</keyword>
<dbReference type="PANTHER" id="PTHR30026:SF20">
    <property type="entry name" value="OUTER MEMBRANE PROTEIN TOLC"/>
    <property type="match status" value="1"/>
</dbReference>
<dbReference type="GO" id="GO:1990281">
    <property type="term" value="C:efflux pump complex"/>
    <property type="evidence" value="ECO:0007669"/>
    <property type="project" value="TreeGrafter"/>
</dbReference>
<evidence type="ECO:0000256" key="5">
    <source>
        <dbReference type="ARBA" id="ARBA00022692"/>
    </source>
</evidence>
<evidence type="ECO:0000256" key="3">
    <source>
        <dbReference type="ARBA" id="ARBA00022448"/>
    </source>
</evidence>